<dbReference type="InterPro" id="IPR004358">
    <property type="entry name" value="Sig_transdc_His_kin-like_C"/>
</dbReference>
<evidence type="ECO:0000259" key="9">
    <source>
        <dbReference type="PROSITE" id="PS50110"/>
    </source>
</evidence>
<feature type="domain" description="PAS" evidence="10">
    <location>
        <begin position="135"/>
        <end position="176"/>
    </location>
</feature>
<evidence type="ECO:0000256" key="1">
    <source>
        <dbReference type="ARBA" id="ARBA00000085"/>
    </source>
</evidence>
<feature type="domain" description="PAC" evidence="11">
    <location>
        <begin position="207"/>
        <end position="259"/>
    </location>
</feature>
<dbReference type="SUPFAM" id="SSF52172">
    <property type="entry name" value="CheY-like"/>
    <property type="match status" value="1"/>
</dbReference>
<dbReference type="EMBL" id="JACXWA010000118">
    <property type="protein sequence ID" value="MBD3871111.1"/>
    <property type="molecule type" value="Genomic_DNA"/>
</dbReference>
<dbReference type="InterPro" id="IPR013767">
    <property type="entry name" value="PAS_fold"/>
</dbReference>
<dbReference type="CDD" id="cd00130">
    <property type="entry name" value="PAS"/>
    <property type="match status" value="1"/>
</dbReference>
<dbReference type="Gene3D" id="1.10.287.130">
    <property type="match status" value="1"/>
</dbReference>
<evidence type="ECO:0000256" key="5">
    <source>
        <dbReference type="ARBA" id="ARBA00022777"/>
    </source>
</evidence>
<dbReference type="PANTHER" id="PTHR42878:SF15">
    <property type="entry name" value="BACTERIOPHYTOCHROME"/>
    <property type="match status" value="1"/>
</dbReference>
<organism evidence="12 13">
    <name type="scientific">Candidatus Sulfomarinibacter kjeldsenii</name>
    <dbReference type="NCBI Taxonomy" id="2885994"/>
    <lineage>
        <taxon>Bacteria</taxon>
        <taxon>Pseudomonadati</taxon>
        <taxon>Acidobacteriota</taxon>
        <taxon>Thermoanaerobaculia</taxon>
        <taxon>Thermoanaerobaculales</taxon>
        <taxon>Candidatus Sulfomarinibacteraceae</taxon>
        <taxon>Candidatus Sulfomarinibacter</taxon>
    </lineage>
</organism>
<dbReference type="Proteomes" id="UP000598633">
    <property type="component" value="Unassembled WGS sequence"/>
</dbReference>
<evidence type="ECO:0000256" key="6">
    <source>
        <dbReference type="ARBA" id="ARBA00023136"/>
    </source>
</evidence>
<dbReference type="GO" id="GO:0000156">
    <property type="term" value="F:phosphorelay response regulator activity"/>
    <property type="evidence" value="ECO:0007669"/>
    <property type="project" value="TreeGrafter"/>
</dbReference>
<dbReference type="CDD" id="cd00082">
    <property type="entry name" value="HisKA"/>
    <property type="match status" value="1"/>
</dbReference>
<keyword evidence="4" id="KW-0808">Transferase</keyword>
<sequence length="496" mass="54877">MNNLPRVLIIDENPNDRALASLVLTGEFGNLEIDAVGTAAEFAGALAAGRFGIVITEAVFSWSTGLELIRLVRDIRPDCPVILFTEEVGEDLWGETLRLEVDSYVSKSSGGFVRLPEVLRSVFFRTRRQAVATSRDAPYRRLVEGLPVGVFVATLEGEILEANPAFASMLGLFDPEEAAWKTFPSLFAEPDAADEWRDRMAATRSVRNLDIELKRADDSLVWTRVSSWVVEDAGSGMRHIQGIVEETSDYHAAQKNLAKRTEALARSNDELEHFAYVVSHDLQQPLSVVSSYLEMLGDSVRDRLEEEEESYLDRAASSALRVQEMVDAVLGFARVDSRGGDFGQVDLGAVLEQVKTELWKEITVAKAEIINEGLPSIIADEAQMELLLQNLVSNALKFSGSPPAEIRLSSEESDDEWTILVQDNGIGIDPAASDRIFLMFQRLHTEKEFPGTGIGLAICKRIVDRHGGKIWVESEQLLGAKFFFSIPKRTSAEGED</sequence>
<evidence type="ECO:0000313" key="13">
    <source>
        <dbReference type="Proteomes" id="UP000598633"/>
    </source>
</evidence>
<dbReference type="GO" id="GO:0030295">
    <property type="term" value="F:protein kinase activator activity"/>
    <property type="evidence" value="ECO:0007669"/>
    <property type="project" value="TreeGrafter"/>
</dbReference>
<dbReference type="GO" id="GO:0000155">
    <property type="term" value="F:phosphorelay sensor kinase activity"/>
    <property type="evidence" value="ECO:0007669"/>
    <property type="project" value="InterPro"/>
</dbReference>
<dbReference type="AlphaFoldDB" id="A0A8J6YCC8"/>
<proteinExistence type="predicted"/>
<feature type="domain" description="Response regulatory" evidence="9">
    <location>
        <begin position="6"/>
        <end position="122"/>
    </location>
</feature>
<dbReference type="InterPro" id="IPR036890">
    <property type="entry name" value="HATPase_C_sf"/>
</dbReference>
<dbReference type="SUPFAM" id="SSF47384">
    <property type="entry name" value="Homodimeric domain of signal transducing histidine kinase"/>
    <property type="match status" value="1"/>
</dbReference>
<name>A0A8J6YCC8_9BACT</name>
<dbReference type="GO" id="GO:0006355">
    <property type="term" value="P:regulation of DNA-templated transcription"/>
    <property type="evidence" value="ECO:0007669"/>
    <property type="project" value="InterPro"/>
</dbReference>
<dbReference type="PROSITE" id="PS50110">
    <property type="entry name" value="RESPONSE_REGULATORY"/>
    <property type="match status" value="1"/>
</dbReference>
<dbReference type="InterPro" id="IPR001789">
    <property type="entry name" value="Sig_transdc_resp-reg_receiver"/>
</dbReference>
<dbReference type="PROSITE" id="PS50113">
    <property type="entry name" value="PAC"/>
    <property type="match status" value="1"/>
</dbReference>
<dbReference type="FunFam" id="3.30.565.10:FF:000006">
    <property type="entry name" value="Sensor histidine kinase WalK"/>
    <property type="match status" value="1"/>
</dbReference>
<evidence type="ECO:0000259" key="10">
    <source>
        <dbReference type="PROSITE" id="PS50112"/>
    </source>
</evidence>
<dbReference type="GO" id="GO:0007234">
    <property type="term" value="P:osmosensory signaling via phosphorelay pathway"/>
    <property type="evidence" value="ECO:0007669"/>
    <property type="project" value="TreeGrafter"/>
</dbReference>
<dbReference type="Pfam" id="PF00989">
    <property type="entry name" value="PAS"/>
    <property type="match status" value="1"/>
</dbReference>
<dbReference type="PROSITE" id="PS50109">
    <property type="entry name" value="HIS_KIN"/>
    <property type="match status" value="1"/>
</dbReference>
<dbReference type="EC" id="2.7.13.3" evidence="2"/>
<reference evidence="12 13" key="1">
    <citation type="submission" date="2020-08" db="EMBL/GenBank/DDBJ databases">
        <title>Acidobacteriota in marine sediments use diverse sulfur dissimilation pathways.</title>
        <authorList>
            <person name="Wasmund K."/>
        </authorList>
    </citation>
    <scope>NUCLEOTIDE SEQUENCE [LARGE SCALE GENOMIC DNA]</scope>
    <source>
        <strain evidence="12">MAG AM3-A</strain>
    </source>
</reference>
<dbReference type="SUPFAM" id="SSF55785">
    <property type="entry name" value="PYP-like sensor domain (PAS domain)"/>
    <property type="match status" value="1"/>
</dbReference>
<dbReference type="Gene3D" id="3.40.50.2300">
    <property type="match status" value="1"/>
</dbReference>
<protein>
    <recommendedName>
        <fullName evidence="2">histidine kinase</fullName>
        <ecNumber evidence="2">2.7.13.3</ecNumber>
    </recommendedName>
</protein>
<dbReference type="Gene3D" id="3.30.565.10">
    <property type="entry name" value="Histidine kinase-like ATPase, C-terminal domain"/>
    <property type="match status" value="1"/>
</dbReference>
<comment type="caution">
    <text evidence="7">Lacks conserved residue(s) required for the propagation of feature annotation.</text>
</comment>
<gene>
    <name evidence="12" type="ORF">IFJ97_07125</name>
</gene>
<comment type="caution">
    <text evidence="12">The sequence shown here is derived from an EMBL/GenBank/DDBJ whole genome shotgun (WGS) entry which is preliminary data.</text>
</comment>
<keyword evidence="3" id="KW-0597">Phosphoprotein</keyword>
<evidence type="ECO:0000259" key="11">
    <source>
        <dbReference type="PROSITE" id="PS50113"/>
    </source>
</evidence>
<dbReference type="SUPFAM" id="SSF55874">
    <property type="entry name" value="ATPase domain of HSP90 chaperone/DNA topoisomerase II/histidine kinase"/>
    <property type="match status" value="1"/>
</dbReference>
<dbReference type="InterPro" id="IPR050351">
    <property type="entry name" value="BphY/WalK/GraS-like"/>
</dbReference>
<dbReference type="InterPro" id="IPR000700">
    <property type="entry name" value="PAS-assoc_C"/>
</dbReference>
<evidence type="ECO:0000256" key="3">
    <source>
        <dbReference type="ARBA" id="ARBA00022553"/>
    </source>
</evidence>
<dbReference type="InterPro" id="IPR003661">
    <property type="entry name" value="HisK_dim/P_dom"/>
</dbReference>
<dbReference type="PANTHER" id="PTHR42878">
    <property type="entry name" value="TWO-COMPONENT HISTIDINE KINASE"/>
    <property type="match status" value="1"/>
</dbReference>
<evidence type="ECO:0000313" key="12">
    <source>
        <dbReference type="EMBL" id="MBD3871111.1"/>
    </source>
</evidence>
<dbReference type="InterPro" id="IPR005467">
    <property type="entry name" value="His_kinase_dom"/>
</dbReference>
<dbReference type="CDD" id="cd00156">
    <property type="entry name" value="REC"/>
    <property type="match status" value="1"/>
</dbReference>
<dbReference type="SMART" id="SM00448">
    <property type="entry name" value="REC"/>
    <property type="match status" value="1"/>
</dbReference>
<dbReference type="InterPro" id="IPR035965">
    <property type="entry name" value="PAS-like_dom_sf"/>
</dbReference>
<dbReference type="Pfam" id="PF02518">
    <property type="entry name" value="HATPase_c"/>
    <property type="match status" value="1"/>
</dbReference>
<comment type="catalytic activity">
    <reaction evidence="1">
        <text>ATP + protein L-histidine = ADP + protein N-phospho-L-histidine.</text>
        <dbReference type="EC" id="2.7.13.3"/>
    </reaction>
</comment>
<dbReference type="SMART" id="SM00387">
    <property type="entry name" value="HATPase_c"/>
    <property type="match status" value="1"/>
</dbReference>
<dbReference type="NCBIfam" id="TIGR00229">
    <property type="entry name" value="sensory_box"/>
    <property type="match status" value="1"/>
</dbReference>
<dbReference type="SMART" id="SM00091">
    <property type="entry name" value="PAS"/>
    <property type="match status" value="1"/>
</dbReference>
<feature type="domain" description="Histidine kinase" evidence="8">
    <location>
        <begin position="277"/>
        <end position="490"/>
    </location>
</feature>
<dbReference type="SMART" id="SM00388">
    <property type="entry name" value="HisKA"/>
    <property type="match status" value="1"/>
</dbReference>
<evidence type="ECO:0000256" key="7">
    <source>
        <dbReference type="PROSITE-ProRule" id="PRU00169"/>
    </source>
</evidence>
<dbReference type="Pfam" id="PF00512">
    <property type="entry name" value="HisKA"/>
    <property type="match status" value="1"/>
</dbReference>
<dbReference type="InterPro" id="IPR011006">
    <property type="entry name" value="CheY-like_superfamily"/>
</dbReference>
<evidence type="ECO:0000259" key="8">
    <source>
        <dbReference type="PROSITE" id="PS50109"/>
    </source>
</evidence>
<dbReference type="PRINTS" id="PR00344">
    <property type="entry name" value="BCTRLSENSOR"/>
</dbReference>
<keyword evidence="5" id="KW-0418">Kinase</keyword>
<dbReference type="InterPro" id="IPR003594">
    <property type="entry name" value="HATPase_dom"/>
</dbReference>
<evidence type="ECO:0000256" key="2">
    <source>
        <dbReference type="ARBA" id="ARBA00012438"/>
    </source>
</evidence>
<accession>A0A8J6YCC8</accession>
<keyword evidence="6" id="KW-0472">Membrane</keyword>
<dbReference type="GO" id="GO:0016020">
    <property type="term" value="C:membrane"/>
    <property type="evidence" value="ECO:0007669"/>
    <property type="project" value="UniProtKB-SubCell"/>
</dbReference>
<dbReference type="InterPro" id="IPR036097">
    <property type="entry name" value="HisK_dim/P_sf"/>
</dbReference>
<dbReference type="Pfam" id="PF00072">
    <property type="entry name" value="Response_reg"/>
    <property type="match status" value="1"/>
</dbReference>
<dbReference type="Gene3D" id="3.30.450.20">
    <property type="entry name" value="PAS domain"/>
    <property type="match status" value="1"/>
</dbReference>
<evidence type="ECO:0000256" key="4">
    <source>
        <dbReference type="ARBA" id="ARBA00022679"/>
    </source>
</evidence>
<dbReference type="PROSITE" id="PS50112">
    <property type="entry name" value="PAS"/>
    <property type="match status" value="1"/>
</dbReference>
<dbReference type="InterPro" id="IPR000014">
    <property type="entry name" value="PAS"/>
</dbReference>